<dbReference type="InterPro" id="IPR050360">
    <property type="entry name" value="MFS_Sugar_Transporters"/>
</dbReference>
<dbReference type="InterPro" id="IPR020846">
    <property type="entry name" value="MFS_dom"/>
</dbReference>
<sequence length="741" mass="83145">MGHTTYNHGAILAIVSLGGLLLGLEISAMAVFIGSPIFLEYFKNPDSILQGFIAGSNPIGALLSDRFGRLFTFRTASVIWILGSIVSILVVHIYMVIGGRAVKGIAVGIFSSSLTVYVTEVFPPHKKGLATSITQWSLTWGIMIMFYSAYLCSFIESELSFRIAWGLELLPGLLLLILSFFIPESPKWLVTKSRWREANMIYKKLKHSEDSLYPDSEIQDNQEIKTQPVGEEEDDLNEAKEALDLHEKKLQKCSYRDLFRQDLRKHLLVGIGTQVFTQLSGIGVLMYYLVFICEMIGLRDDVKLLSSSIQYVINVIFTIFPILWIDSLRRKDVLVYGTSTLGACIFAIGVIMVHFGHKINNPENEMITRTVEGFAGSFTLALCFLFVAIFASSLSCAAWLYTNEILPVRAKAKGSAVCMSVSWIVNGLLTFLTPIALKHIDCYTFMVFGGFGVIGAFTIGITFPETYGQDEDGIKNIFNKGITPNNSETNQPSDSRVTGNQPTVRDQNDEIFEVESDSVNSNEKHDTTSRYIYSKKSNKAQDEPTKQTILLQNNDDTPDEVEINPVKTINNFKSERTNLSFPQLKNYHHEIIQHSNSPSTNSDRLSTTNVPPENMSPFFKKMGGPFETDSDLISTQQNIEGTDGDHSPTYTGGLIIVFWDKIITSQDKANISITNERSKYSVWDIEETFRNREANVKLEWNIQPYVGPLVFGSTEGETLMVYPDPHTPEAKKTRKKKQQQH</sequence>
<dbReference type="SUPFAM" id="SSF103473">
    <property type="entry name" value="MFS general substrate transporter"/>
    <property type="match status" value="1"/>
</dbReference>
<keyword evidence="6 13" id="KW-0812">Transmembrane</keyword>
<comment type="similarity">
    <text evidence="4">Belongs to the major facilitator superfamily. Sugar transporter (TC 2.A.1.1) family.</text>
</comment>
<feature type="transmembrane region" description="Helical" evidence="13">
    <location>
        <begin position="309"/>
        <end position="326"/>
    </location>
</feature>
<keyword evidence="8" id="KW-0735">Signal-anchor</keyword>
<feature type="domain" description="Major facilitator superfamily (MFS) profile" evidence="14">
    <location>
        <begin position="1"/>
        <end position="467"/>
    </location>
</feature>
<dbReference type="GO" id="GO:0005787">
    <property type="term" value="C:signal peptidase complex"/>
    <property type="evidence" value="ECO:0007669"/>
    <property type="project" value="InterPro"/>
</dbReference>
<dbReference type="eggNOG" id="KOG0254">
    <property type="taxonomic scope" value="Eukaryota"/>
</dbReference>
<evidence type="ECO:0000256" key="9">
    <source>
        <dbReference type="ARBA" id="ARBA00022989"/>
    </source>
</evidence>
<dbReference type="PANTHER" id="PTHR48022">
    <property type="entry name" value="PLASTIDIC GLUCOSE TRANSPORTER 4"/>
    <property type="match status" value="1"/>
</dbReference>
<keyword evidence="9 13" id="KW-1133">Transmembrane helix</keyword>
<dbReference type="InterPro" id="IPR005829">
    <property type="entry name" value="Sugar_transporter_CS"/>
</dbReference>
<evidence type="ECO:0000256" key="2">
    <source>
        <dbReference type="ARBA" id="ARBA00004648"/>
    </source>
</evidence>
<evidence type="ECO:0000313" key="15">
    <source>
        <dbReference type="EMBL" id="CCH41251.1"/>
    </source>
</evidence>
<proteinExistence type="inferred from homology"/>
<keyword evidence="5" id="KW-0813">Transport</keyword>
<feature type="region of interest" description="Disordered" evidence="12">
    <location>
        <begin position="722"/>
        <end position="741"/>
    </location>
</feature>
<dbReference type="PROSITE" id="PS50850">
    <property type="entry name" value="MFS"/>
    <property type="match status" value="1"/>
</dbReference>
<feature type="transmembrane region" description="Helical" evidence="13">
    <location>
        <begin position="375"/>
        <end position="402"/>
    </location>
</feature>
<dbReference type="InterPro" id="IPR003663">
    <property type="entry name" value="Sugar/inositol_transpt"/>
</dbReference>
<evidence type="ECO:0000313" key="16">
    <source>
        <dbReference type="Proteomes" id="UP000009328"/>
    </source>
</evidence>
<dbReference type="Proteomes" id="UP000009328">
    <property type="component" value="Unassembled WGS sequence"/>
</dbReference>
<keyword evidence="10 13" id="KW-0472">Membrane</keyword>
<keyword evidence="7" id="KW-0256">Endoplasmic reticulum</keyword>
<dbReference type="Gene3D" id="1.20.1250.20">
    <property type="entry name" value="MFS general substrate transporter like domains"/>
    <property type="match status" value="1"/>
</dbReference>
<gene>
    <name evidence="15" type="ORF">BN7_788</name>
</gene>
<feature type="transmembrane region" description="Helical" evidence="13">
    <location>
        <begin position="12"/>
        <end position="35"/>
    </location>
</feature>
<evidence type="ECO:0000256" key="4">
    <source>
        <dbReference type="ARBA" id="ARBA00010992"/>
    </source>
</evidence>
<dbReference type="Pfam" id="PF04573">
    <property type="entry name" value="SPC22"/>
    <property type="match status" value="1"/>
</dbReference>
<comment type="caution">
    <text evidence="15">The sequence shown here is derived from an EMBL/GenBank/DDBJ whole genome shotgun (WGS) entry which is preliminary data.</text>
</comment>
<comment type="subcellular location">
    <subcellularLocation>
        <location evidence="2">Endoplasmic reticulum membrane</location>
        <topology evidence="2">Single-pass type II membrane protein</topology>
    </subcellularLocation>
    <subcellularLocation>
        <location evidence="1">Membrane</location>
        <topology evidence="1">Multi-pass membrane protein</topology>
    </subcellularLocation>
</comment>
<dbReference type="AlphaFoldDB" id="K0KEA8"/>
<dbReference type="eggNOG" id="KOG3372">
    <property type="taxonomic scope" value="Eukaryota"/>
</dbReference>
<dbReference type="PANTHER" id="PTHR48022:SF7">
    <property type="entry name" value="MAJOR FACILITATOR SUPERFAMILY (MFS) PROFILE DOMAIN-CONTAINING PROTEIN-RELATED"/>
    <property type="match status" value="1"/>
</dbReference>
<evidence type="ECO:0000256" key="10">
    <source>
        <dbReference type="ARBA" id="ARBA00023136"/>
    </source>
</evidence>
<feature type="compositionally biased region" description="Polar residues" evidence="12">
    <location>
        <begin position="482"/>
        <end position="505"/>
    </location>
</feature>
<evidence type="ECO:0000256" key="1">
    <source>
        <dbReference type="ARBA" id="ARBA00004141"/>
    </source>
</evidence>
<evidence type="ECO:0000256" key="11">
    <source>
        <dbReference type="SAM" id="Coils"/>
    </source>
</evidence>
<dbReference type="FunCoup" id="K0KEA8">
    <property type="interactions" value="76"/>
</dbReference>
<dbReference type="PROSITE" id="PS00217">
    <property type="entry name" value="SUGAR_TRANSPORT_2"/>
    <property type="match status" value="1"/>
</dbReference>
<feature type="transmembrane region" description="Helical" evidence="13">
    <location>
        <begin position="129"/>
        <end position="151"/>
    </location>
</feature>
<dbReference type="HOGENOM" id="CLU_001265_30_12_1"/>
<comment type="similarity">
    <text evidence="3">Belongs to the SPCS3 family.</text>
</comment>
<feature type="transmembrane region" description="Helical" evidence="13">
    <location>
        <begin position="76"/>
        <end position="95"/>
    </location>
</feature>
<dbReference type="InParanoid" id="K0KEA8"/>
<organism evidence="15 16">
    <name type="scientific">Wickerhamomyces ciferrii (strain ATCC 14091 / BCRC 22168 / CBS 111 / JCM 3599 / NBRC 0793 / NRRL Y-1031 F-60-10)</name>
    <name type="common">Yeast</name>
    <name type="synonym">Pichia ciferrii</name>
    <dbReference type="NCBI Taxonomy" id="1206466"/>
    <lineage>
        <taxon>Eukaryota</taxon>
        <taxon>Fungi</taxon>
        <taxon>Dikarya</taxon>
        <taxon>Ascomycota</taxon>
        <taxon>Saccharomycotina</taxon>
        <taxon>Saccharomycetes</taxon>
        <taxon>Phaffomycetales</taxon>
        <taxon>Wickerhamomycetaceae</taxon>
        <taxon>Wickerhamomyces</taxon>
    </lineage>
</organism>
<dbReference type="PRINTS" id="PR00171">
    <property type="entry name" value="SUGRTRNSPORT"/>
</dbReference>
<name>K0KEA8_WICCF</name>
<feature type="transmembrane region" description="Helical" evidence="13">
    <location>
        <begin position="414"/>
        <end position="437"/>
    </location>
</feature>
<evidence type="ECO:0000256" key="8">
    <source>
        <dbReference type="ARBA" id="ARBA00022968"/>
    </source>
</evidence>
<feature type="compositionally biased region" description="Basic residues" evidence="12">
    <location>
        <begin position="732"/>
        <end position="741"/>
    </location>
</feature>
<evidence type="ECO:0000259" key="14">
    <source>
        <dbReference type="PROSITE" id="PS50850"/>
    </source>
</evidence>
<keyword evidence="11" id="KW-0175">Coiled coil</keyword>
<evidence type="ECO:0000256" key="6">
    <source>
        <dbReference type="ARBA" id="ARBA00022692"/>
    </source>
</evidence>
<dbReference type="EMBL" id="CAIF01000013">
    <property type="protein sequence ID" value="CCH41251.1"/>
    <property type="molecule type" value="Genomic_DNA"/>
</dbReference>
<accession>K0KEA8</accession>
<evidence type="ECO:0000256" key="5">
    <source>
        <dbReference type="ARBA" id="ARBA00022448"/>
    </source>
</evidence>
<keyword evidence="16" id="KW-1185">Reference proteome</keyword>
<feature type="transmembrane region" description="Helical" evidence="13">
    <location>
        <begin position="443"/>
        <end position="463"/>
    </location>
</feature>
<feature type="coiled-coil region" evidence="11">
    <location>
        <begin position="229"/>
        <end position="256"/>
    </location>
</feature>
<dbReference type="Pfam" id="PF00083">
    <property type="entry name" value="Sugar_tr"/>
    <property type="match status" value="1"/>
</dbReference>
<feature type="transmembrane region" description="Helical" evidence="13">
    <location>
        <begin position="163"/>
        <end position="182"/>
    </location>
</feature>
<dbReference type="GO" id="GO:0006465">
    <property type="term" value="P:signal peptide processing"/>
    <property type="evidence" value="ECO:0007669"/>
    <property type="project" value="InterPro"/>
</dbReference>
<dbReference type="GO" id="GO:0005351">
    <property type="term" value="F:carbohydrate:proton symporter activity"/>
    <property type="evidence" value="ECO:0007669"/>
    <property type="project" value="TreeGrafter"/>
</dbReference>
<evidence type="ECO:0000256" key="7">
    <source>
        <dbReference type="ARBA" id="ARBA00022824"/>
    </source>
</evidence>
<feature type="transmembrane region" description="Helical" evidence="13">
    <location>
        <begin position="267"/>
        <end position="289"/>
    </location>
</feature>
<dbReference type="InterPro" id="IPR036259">
    <property type="entry name" value="MFS_trans_sf"/>
</dbReference>
<evidence type="ECO:0000256" key="13">
    <source>
        <dbReference type="SAM" id="Phobius"/>
    </source>
</evidence>
<dbReference type="InterPro" id="IPR005828">
    <property type="entry name" value="MFS_sugar_transport-like"/>
</dbReference>
<feature type="region of interest" description="Disordered" evidence="12">
    <location>
        <begin position="478"/>
        <end position="543"/>
    </location>
</feature>
<feature type="transmembrane region" description="Helical" evidence="13">
    <location>
        <begin position="333"/>
        <end position="355"/>
    </location>
</feature>
<protein>
    <submittedName>
        <fullName evidence="15">Hexose transporter</fullName>
    </submittedName>
</protein>
<reference evidence="15 16" key="1">
    <citation type="journal article" date="2012" name="Eukaryot. Cell">
        <title>Draft genome sequence of Wickerhamomyces ciferrii NRRL Y-1031 F-60-10.</title>
        <authorList>
            <person name="Schneider J."/>
            <person name="Andrea H."/>
            <person name="Blom J."/>
            <person name="Jaenicke S."/>
            <person name="Ruckert C."/>
            <person name="Schorsch C."/>
            <person name="Szczepanowski R."/>
            <person name="Farwick M."/>
            <person name="Goesmann A."/>
            <person name="Puhler A."/>
            <person name="Schaffer S."/>
            <person name="Tauch A."/>
            <person name="Kohler T."/>
            <person name="Brinkrolf K."/>
        </authorList>
    </citation>
    <scope>NUCLEOTIDE SEQUENCE [LARGE SCALE GENOMIC DNA]</scope>
    <source>
        <strain evidence="16">ATCC 14091 / BCRC 22168 / CBS 111 / JCM 3599 / NBRC 0793 / NRRL Y-1031 F-60-10</strain>
    </source>
</reference>
<dbReference type="InterPro" id="IPR007653">
    <property type="entry name" value="SPC3"/>
</dbReference>
<evidence type="ECO:0000256" key="12">
    <source>
        <dbReference type="SAM" id="MobiDB-lite"/>
    </source>
</evidence>
<feature type="transmembrane region" description="Helical" evidence="13">
    <location>
        <begin position="101"/>
        <end position="122"/>
    </location>
</feature>
<evidence type="ECO:0000256" key="3">
    <source>
        <dbReference type="ARBA" id="ARBA00009289"/>
    </source>
</evidence>